<evidence type="ECO:0008006" key="4">
    <source>
        <dbReference type="Google" id="ProtNLM"/>
    </source>
</evidence>
<evidence type="ECO:0000313" key="2">
    <source>
        <dbReference type="EMBL" id="KAL1511758.1"/>
    </source>
</evidence>
<dbReference type="EMBL" id="JBGBPQ010000013">
    <property type="protein sequence ID" value="KAL1511758.1"/>
    <property type="molecule type" value="Genomic_DNA"/>
</dbReference>
<name>A0AB34J2N9_PRYPA</name>
<evidence type="ECO:0000256" key="1">
    <source>
        <dbReference type="SAM" id="Phobius"/>
    </source>
</evidence>
<comment type="caution">
    <text evidence="2">The sequence shown here is derived from an EMBL/GenBank/DDBJ whole genome shotgun (WGS) entry which is preliminary data.</text>
</comment>
<keyword evidence="1" id="KW-0472">Membrane</keyword>
<evidence type="ECO:0000313" key="3">
    <source>
        <dbReference type="Proteomes" id="UP001515480"/>
    </source>
</evidence>
<dbReference type="AlphaFoldDB" id="A0AB34J2N9"/>
<feature type="transmembrane region" description="Helical" evidence="1">
    <location>
        <begin position="303"/>
        <end position="325"/>
    </location>
</feature>
<gene>
    <name evidence="2" type="ORF">AB1Y20_005045</name>
</gene>
<organism evidence="2 3">
    <name type="scientific">Prymnesium parvum</name>
    <name type="common">Toxic golden alga</name>
    <dbReference type="NCBI Taxonomy" id="97485"/>
    <lineage>
        <taxon>Eukaryota</taxon>
        <taxon>Haptista</taxon>
        <taxon>Haptophyta</taxon>
        <taxon>Prymnesiophyceae</taxon>
        <taxon>Prymnesiales</taxon>
        <taxon>Prymnesiaceae</taxon>
        <taxon>Prymnesium</taxon>
    </lineage>
</organism>
<keyword evidence="3" id="KW-1185">Reference proteome</keyword>
<keyword evidence="1" id="KW-1133">Transmembrane helix</keyword>
<sequence length="333" mass="35674">MWPFASAEMAADPIHLLSPVEGDEAILSLDALVLTMCLVTLVHASWTRALPLAFAGFCLGISIEQASLRLGGTHCHASGIFDFSKCSSGNSVLYYVPWVYAGVTAARRLVSERSWAFPLLCGMLFSGMCGVYESQGPLMGWWAWPPANRVVMPGCAIWQAWELGEDARGLVASPHVAEALEERVFGVPVMALLYHFAFGWGTAVVYQLTRFKSTFVPVLVGPALALLWDPAMRAICYGFGASKLAAVVALLLLSCFVALLLGPPLRPSPPRDLLLFTIPLLNAAFFTRHAIYGAGATVLPPDLKVFVATVAVVATLAYARACGLLSNVAGKTK</sequence>
<dbReference type="Proteomes" id="UP001515480">
    <property type="component" value="Unassembled WGS sequence"/>
</dbReference>
<feature type="transmembrane region" description="Helical" evidence="1">
    <location>
        <begin position="185"/>
        <end position="206"/>
    </location>
</feature>
<feature type="transmembrane region" description="Helical" evidence="1">
    <location>
        <begin position="213"/>
        <end position="231"/>
    </location>
</feature>
<feature type="transmembrane region" description="Helical" evidence="1">
    <location>
        <begin position="273"/>
        <end position="291"/>
    </location>
</feature>
<protein>
    <recommendedName>
        <fullName evidence="4">GPI mannosyltransferase 2</fullName>
    </recommendedName>
</protein>
<accession>A0AB34J2N9</accession>
<reference evidence="2 3" key="1">
    <citation type="journal article" date="2024" name="Science">
        <title>Giant polyketide synthase enzymes in the biosynthesis of giant marine polyether toxins.</title>
        <authorList>
            <person name="Fallon T.R."/>
            <person name="Shende V.V."/>
            <person name="Wierzbicki I.H."/>
            <person name="Pendleton A.L."/>
            <person name="Watervoot N.F."/>
            <person name="Auber R.P."/>
            <person name="Gonzalez D.J."/>
            <person name="Wisecaver J.H."/>
            <person name="Moore B.S."/>
        </authorList>
    </citation>
    <scope>NUCLEOTIDE SEQUENCE [LARGE SCALE GENOMIC DNA]</scope>
    <source>
        <strain evidence="2 3">12B1</strain>
    </source>
</reference>
<proteinExistence type="predicted"/>
<keyword evidence="1" id="KW-0812">Transmembrane</keyword>
<feature type="transmembrane region" description="Helical" evidence="1">
    <location>
        <begin position="237"/>
        <end position="261"/>
    </location>
</feature>